<dbReference type="PANTHER" id="PTHR30535">
    <property type="entry name" value="VITAMIN B12-BINDING PROTEIN"/>
    <property type="match status" value="1"/>
</dbReference>
<gene>
    <name evidence="2" type="ORF">ACFSQ6_01785</name>
</gene>
<sequence length="350" mass="39059">MASNSIKNKSWMSVKEVGLIHFFVVLCVIISLAVGCAQKGESGAAASQVRATDARGVEIVLPRHAERVVVLFEPFVDEMYMLGAGDKLVGIPQQVYQNSSSYYYLSQLDPRIAKKSIATPTFGGRSTHVEKVISLQADLAIVYEYDIETIAQLEGLDIPVFVVSSKDKAHIYDELINVGKLIGKKERAEDIVNYVNNAIEKIGSEVETVKKSVYYGWSKGRVFSTSGRGSLVDLAIQVAGAVNACPLEMEAPNVSAESIYKWNPDMIVLWNSDVEDVYRLAELAALPAVVNKQVFAMEPTFFFDPHTVKFLLFAKQLRHWGYQDYTTDQDFKDALQEIVDFLYEKKMSIE</sequence>
<organism evidence="2 3">
    <name type="scientific">Sphingobacterium populi</name>
    <dbReference type="NCBI Taxonomy" id="1812824"/>
    <lineage>
        <taxon>Bacteria</taxon>
        <taxon>Pseudomonadati</taxon>
        <taxon>Bacteroidota</taxon>
        <taxon>Sphingobacteriia</taxon>
        <taxon>Sphingobacteriales</taxon>
        <taxon>Sphingobacteriaceae</taxon>
        <taxon>Sphingobacterium</taxon>
    </lineage>
</organism>
<dbReference type="InterPro" id="IPR002491">
    <property type="entry name" value="ABC_transptr_periplasmic_BD"/>
</dbReference>
<dbReference type="Gene3D" id="3.40.50.1980">
    <property type="entry name" value="Nitrogenase molybdenum iron protein domain"/>
    <property type="match status" value="2"/>
</dbReference>
<keyword evidence="3" id="KW-1185">Reference proteome</keyword>
<evidence type="ECO:0000313" key="2">
    <source>
        <dbReference type="EMBL" id="MFD2742119.1"/>
    </source>
</evidence>
<dbReference type="PROSITE" id="PS50983">
    <property type="entry name" value="FE_B12_PBP"/>
    <property type="match status" value="1"/>
</dbReference>
<reference evidence="3" key="1">
    <citation type="journal article" date="2019" name="Int. J. Syst. Evol. Microbiol.">
        <title>The Global Catalogue of Microorganisms (GCM) 10K type strain sequencing project: providing services to taxonomists for standard genome sequencing and annotation.</title>
        <authorList>
            <consortium name="The Broad Institute Genomics Platform"/>
            <consortium name="The Broad Institute Genome Sequencing Center for Infectious Disease"/>
            <person name="Wu L."/>
            <person name="Ma J."/>
        </authorList>
    </citation>
    <scope>NUCLEOTIDE SEQUENCE [LARGE SCALE GENOMIC DNA]</scope>
    <source>
        <strain evidence="3">KCTC 42247</strain>
    </source>
</reference>
<evidence type="ECO:0000259" key="1">
    <source>
        <dbReference type="PROSITE" id="PS50983"/>
    </source>
</evidence>
<dbReference type="PANTHER" id="PTHR30535:SF34">
    <property type="entry name" value="MOLYBDATE-BINDING PROTEIN MOLA"/>
    <property type="match status" value="1"/>
</dbReference>
<feature type="domain" description="Fe/B12 periplasmic-binding" evidence="1">
    <location>
        <begin position="67"/>
        <end position="325"/>
    </location>
</feature>
<protein>
    <submittedName>
        <fullName evidence="2">ABC transporter substrate-binding protein</fullName>
    </submittedName>
</protein>
<dbReference type="SUPFAM" id="SSF53807">
    <property type="entry name" value="Helical backbone' metal receptor"/>
    <property type="match status" value="1"/>
</dbReference>
<comment type="caution">
    <text evidence="2">The sequence shown here is derived from an EMBL/GenBank/DDBJ whole genome shotgun (WGS) entry which is preliminary data.</text>
</comment>
<accession>A0ABW5UBH5</accession>
<dbReference type="Pfam" id="PF01497">
    <property type="entry name" value="Peripla_BP_2"/>
    <property type="match status" value="1"/>
</dbReference>
<proteinExistence type="predicted"/>
<name>A0ABW5UBH5_9SPHI</name>
<evidence type="ECO:0000313" key="3">
    <source>
        <dbReference type="Proteomes" id="UP001597418"/>
    </source>
</evidence>
<dbReference type="Proteomes" id="UP001597418">
    <property type="component" value="Unassembled WGS sequence"/>
</dbReference>
<dbReference type="EMBL" id="JBHUMB010000005">
    <property type="protein sequence ID" value="MFD2742119.1"/>
    <property type="molecule type" value="Genomic_DNA"/>
</dbReference>
<dbReference type="InterPro" id="IPR050902">
    <property type="entry name" value="ABC_Transporter_SBP"/>
</dbReference>